<reference evidence="2 3" key="1">
    <citation type="submission" date="2024-09" db="EMBL/GenBank/DDBJ databases">
        <title>Laminarin stimulates single cell rates of sulfate reduction while oxygen inhibits transcriptomic activity in coastal marine sediment.</title>
        <authorList>
            <person name="Lindsay M."/>
            <person name="Orcutt B."/>
            <person name="Emerson D."/>
            <person name="Stepanauskas R."/>
            <person name="D'Angelo T."/>
        </authorList>
    </citation>
    <scope>NUCLEOTIDE SEQUENCE [LARGE SCALE GENOMIC DNA]</scope>
    <source>
        <strain evidence="2">SAG AM-311-K15</strain>
    </source>
</reference>
<comment type="caution">
    <text evidence="2">The sequence shown here is derived from an EMBL/GenBank/DDBJ whole genome shotgun (WGS) entry which is preliminary data.</text>
</comment>
<gene>
    <name evidence="2" type="ORF">ACFL27_05160</name>
</gene>
<name>A0ABV6YTP7_UNCC1</name>
<dbReference type="Pfam" id="PF01797">
    <property type="entry name" value="Y1_Tnp"/>
    <property type="match status" value="1"/>
</dbReference>
<dbReference type="Gene3D" id="3.30.70.1290">
    <property type="entry name" value="Transposase IS200-like"/>
    <property type="match status" value="1"/>
</dbReference>
<evidence type="ECO:0000313" key="3">
    <source>
        <dbReference type="Proteomes" id="UP001594351"/>
    </source>
</evidence>
<dbReference type="InterPro" id="IPR036515">
    <property type="entry name" value="Transposase_17_sf"/>
</dbReference>
<dbReference type="SMART" id="SM01321">
    <property type="entry name" value="Y1_Tnp"/>
    <property type="match status" value="1"/>
</dbReference>
<protein>
    <submittedName>
        <fullName evidence="2">Transposase</fullName>
    </submittedName>
</protein>
<dbReference type="EMBL" id="JBHPBY010000047">
    <property type="protein sequence ID" value="MFC1849580.1"/>
    <property type="molecule type" value="Genomic_DNA"/>
</dbReference>
<dbReference type="SUPFAM" id="SSF143422">
    <property type="entry name" value="Transposase IS200-like"/>
    <property type="match status" value="1"/>
</dbReference>
<keyword evidence="3" id="KW-1185">Reference proteome</keyword>
<dbReference type="PANTHER" id="PTHR34322">
    <property type="entry name" value="TRANSPOSASE, Y1_TNP DOMAIN-CONTAINING"/>
    <property type="match status" value="1"/>
</dbReference>
<dbReference type="Proteomes" id="UP001594351">
    <property type="component" value="Unassembled WGS sequence"/>
</dbReference>
<proteinExistence type="predicted"/>
<accession>A0ABV6YTP7</accession>
<sequence length="181" mass="22025">MARLSRLKFNNPEEGYYHVVSWMVQQEFLMGDKEKEFFLTLLKKLAQVYFVRMATFTIMSNHVHLIFQMIPSDQVSDEDLRRRFNLYYNEDVPKKRQRVLCDGDHDRYRQRLSDVSCFIQDLKQRFSRWYNREHKRYGHVWVERFKSVLLGNIRALLACMVYVELNAVRAGFVDCPEEYRY</sequence>
<evidence type="ECO:0000259" key="1">
    <source>
        <dbReference type="SMART" id="SM01321"/>
    </source>
</evidence>
<dbReference type="PANTHER" id="PTHR34322:SF2">
    <property type="entry name" value="TRANSPOSASE IS200-LIKE DOMAIN-CONTAINING PROTEIN"/>
    <property type="match status" value="1"/>
</dbReference>
<feature type="domain" description="Transposase IS200-like" evidence="1">
    <location>
        <begin position="12"/>
        <end position="166"/>
    </location>
</feature>
<evidence type="ECO:0000313" key="2">
    <source>
        <dbReference type="EMBL" id="MFC1849580.1"/>
    </source>
</evidence>
<dbReference type="InterPro" id="IPR002686">
    <property type="entry name" value="Transposase_17"/>
</dbReference>
<organism evidence="2 3">
    <name type="scientific">candidate division CSSED10-310 bacterium</name>
    <dbReference type="NCBI Taxonomy" id="2855610"/>
    <lineage>
        <taxon>Bacteria</taxon>
        <taxon>Bacteria division CSSED10-310</taxon>
    </lineage>
</organism>